<sequence length="256" mass="29098">MNKTEEEGERKEDVHLRLLKFLQRYRIVPHPSTDQAPAVLFLNREPRSQWNLLYDDGLAQLEKTREKMKLHFDKYERTKEKDELTVGADVLARLYLNRHKWVSGRIVGRKGKVLWLVKVSGYDKPWTRHSNQLRLDRGSSNDSPRSASTGSAPRRVNDDTRDSVNFPTDLLDAVAPDDGTDDSDRPRSTNDADDVTAHPNDMLYTSPPESPTRSPPESPSRAPPRAPASPSSTTAEGPPPLRRSTRESRPPLRYEP</sequence>
<keyword evidence="2" id="KW-1185">Reference proteome</keyword>
<feature type="compositionally biased region" description="Basic and acidic residues" evidence="1">
    <location>
        <begin position="244"/>
        <end position="256"/>
    </location>
</feature>
<evidence type="ECO:0000313" key="3">
    <source>
        <dbReference type="WBParaSite" id="PSAMB.scaffold3119size19604.g20382.t1"/>
    </source>
</evidence>
<evidence type="ECO:0000313" key="2">
    <source>
        <dbReference type="Proteomes" id="UP000887566"/>
    </source>
</evidence>
<reference evidence="3" key="1">
    <citation type="submission" date="2022-11" db="UniProtKB">
        <authorList>
            <consortium name="WormBaseParasite"/>
        </authorList>
    </citation>
    <scope>IDENTIFICATION</scope>
</reference>
<dbReference type="WBParaSite" id="PSAMB.scaffold3119size19604.g20382.t1">
    <property type="protein sequence ID" value="PSAMB.scaffold3119size19604.g20382.t1"/>
    <property type="gene ID" value="PSAMB.scaffold3119size19604.g20382"/>
</dbReference>
<dbReference type="InterPro" id="IPR050951">
    <property type="entry name" value="Retrovirus_Pol_polyprotein"/>
</dbReference>
<feature type="region of interest" description="Disordered" evidence="1">
    <location>
        <begin position="130"/>
        <end position="256"/>
    </location>
</feature>
<feature type="compositionally biased region" description="Polar residues" evidence="1">
    <location>
        <begin position="140"/>
        <end position="151"/>
    </location>
</feature>
<dbReference type="PANTHER" id="PTHR37984:SF13">
    <property type="entry name" value="RIBONUCLEASE H"/>
    <property type="match status" value="1"/>
</dbReference>
<organism evidence="2 3">
    <name type="scientific">Plectus sambesii</name>
    <dbReference type="NCBI Taxonomy" id="2011161"/>
    <lineage>
        <taxon>Eukaryota</taxon>
        <taxon>Metazoa</taxon>
        <taxon>Ecdysozoa</taxon>
        <taxon>Nematoda</taxon>
        <taxon>Chromadorea</taxon>
        <taxon>Plectida</taxon>
        <taxon>Plectina</taxon>
        <taxon>Plectoidea</taxon>
        <taxon>Plectidae</taxon>
        <taxon>Plectus</taxon>
    </lineage>
</organism>
<accession>A0A914W4G2</accession>
<protein>
    <submittedName>
        <fullName evidence="3">Uncharacterized protein</fullName>
    </submittedName>
</protein>
<feature type="compositionally biased region" description="Pro residues" evidence="1">
    <location>
        <begin position="208"/>
        <end position="227"/>
    </location>
</feature>
<dbReference type="AlphaFoldDB" id="A0A914W4G2"/>
<dbReference type="Proteomes" id="UP000887566">
    <property type="component" value="Unplaced"/>
</dbReference>
<dbReference type="PANTHER" id="PTHR37984">
    <property type="entry name" value="PROTEIN CBG26694"/>
    <property type="match status" value="1"/>
</dbReference>
<proteinExistence type="predicted"/>
<evidence type="ECO:0000256" key="1">
    <source>
        <dbReference type="SAM" id="MobiDB-lite"/>
    </source>
</evidence>
<name>A0A914W4G2_9BILA</name>